<feature type="compositionally biased region" description="Pro residues" evidence="9">
    <location>
        <begin position="119"/>
        <end position="136"/>
    </location>
</feature>
<feature type="compositionally biased region" description="Polar residues" evidence="9">
    <location>
        <begin position="155"/>
        <end position="164"/>
    </location>
</feature>
<feature type="signal peptide" evidence="10">
    <location>
        <begin position="1"/>
        <end position="21"/>
    </location>
</feature>
<evidence type="ECO:0000256" key="4">
    <source>
        <dbReference type="ARBA" id="ARBA00022622"/>
    </source>
</evidence>
<evidence type="ECO:0000256" key="8">
    <source>
        <dbReference type="ARBA" id="ARBA00023288"/>
    </source>
</evidence>
<evidence type="ECO:0000256" key="9">
    <source>
        <dbReference type="SAM" id="MobiDB-lite"/>
    </source>
</evidence>
<evidence type="ECO:0000256" key="1">
    <source>
        <dbReference type="ARBA" id="ARBA00004609"/>
    </source>
</evidence>
<sequence length="239" mass="24679">MDRFTGLLATVLAISVITVTGQITTPCTVSMIASFSPCLNFITGSSANGGSPTKGCCDAFESLMDTSSQCVCLIVTGNVPISLPSQINQALAITLPKACNSKSVPLQCRSTGVPLPPPGPALFVPPPPKLPPPRAFPPAADSPELPPSPSGPETTVLTPTPSEMTQDDLPEPDPRGPKTPDASAPTTHHGSTTGSGIRPVLTPASASNALLIPPGLLLLMILATTVTNFREVFIFRCIF</sequence>
<name>A0A2U1LFU8_ARTAN</name>
<dbReference type="STRING" id="35608.A0A2U1LFU8"/>
<dbReference type="PANTHER" id="PTHR33044">
    <property type="entry name" value="BIFUNCTIONAL INHIBITOR/LIPID-TRANSFER PROTEIN/SEED STORAGE 2S ALBUMIN SUPERFAMILY PROTEIN-RELATED"/>
    <property type="match status" value="1"/>
</dbReference>
<evidence type="ECO:0000313" key="12">
    <source>
        <dbReference type="EMBL" id="PWA47842.1"/>
    </source>
</evidence>
<comment type="similarity">
    <text evidence="2">Belongs to the plant LTP family.</text>
</comment>
<evidence type="ECO:0000256" key="2">
    <source>
        <dbReference type="ARBA" id="ARBA00009748"/>
    </source>
</evidence>
<dbReference type="OrthoDB" id="1914452at2759"/>
<feature type="compositionally biased region" description="Low complexity" evidence="9">
    <location>
        <begin position="186"/>
        <end position="196"/>
    </location>
</feature>
<evidence type="ECO:0000256" key="10">
    <source>
        <dbReference type="SAM" id="SignalP"/>
    </source>
</evidence>
<comment type="subcellular location">
    <subcellularLocation>
        <location evidence="1">Cell membrane</location>
        <topology evidence="1">Lipid-anchor</topology>
        <topology evidence="1">GPI-anchor</topology>
    </subcellularLocation>
</comment>
<evidence type="ECO:0000259" key="11">
    <source>
        <dbReference type="Pfam" id="PF14368"/>
    </source>
</evidence>
<evidence type="ECO:0000313" key="13">
    <source>
        <dbReference type="Proteomes" id="UP000245207"/>
    </source>
</evidence>
<feature type="domain" description="Bifunctional inhibitor/plant lipid transfer protein/seed storage helical" evidence="11">
    <location>
        <begin position="14"/>
        <end position="108"/>
    </location>
</feature>
<keyword evidence="13" id="KW-1185">Reference proteome</keyword>
<evidence type="ECO:0000256" key="7">
    <source>
        <dbReference type="ARBA" id="ARBA00023180"/>
    </source>
</evidence>
<dbReference type="InterPro" id="IPR016140">
    <property type="entry name" value="Bifunc_inhib/LTP/seed_store"/>
</dbReference>
<keyword evidence="6" id="KW-1015">Disulfide bond</keyword>
<dbReference type="EMBL" id="PKPP01009628">
    <property type="protein sequence ID" value="PWA47842.1"/>
    <property type="molecule type" value="Genomic_DNA"/>
</dbReference>
<dbReference type="CDD" id="cd00010">
    <property type="entry name" value="AAI_LTSS"/>
    <property type="match status" value="1"/>
</dbReference>
<keyword evidence="7" id="KW-0325">Glycoprotein</keyword>
<reference evidence="12 13" key="1">
    <citation type="journal article" date="2018" name="Mol. Plant">
        <title>The genome of Artemisia annua provides insight into the evolution of Asteraceae family and artemisinin biosynthesis.</title>
        <authorList>
            <person name="Shen Q."/>
            <person name="Zhang L."/>
            <person name="Liao Z."/>
            <person name="Wang S."/>
            <person name="Yan T."/>
            <person name="Shi P."/>
            <person name="Liu M."/>
            <person name="Fu X."/>
            <person name="Pan Q."/>
            <person name="Wang Y."/>
            <person name="Lv Z."/>
            <person name="Lu X."/>
            <person name="Zhang F."/>
            <person name="Jiang W."/>
            <person name="Ma Y."/>
            <person name="Chen M."/>
            <person name="Hao X."/>
            <person name="Li L."/>
            <person name="Tang Y."/>
            <person name="Lv G."/>
            <person name="Zhou Y."/>
            <person name="Sun X."/>
            <person name="Brodelius P.E."/>
            <person name="Rose J.K.C."/>
            <person name="Tang K."/>
        </authorList>
    </citation>
    <scope>NUCLEOTIDE SEQUENCE [LARGE SCALE GENOMIC DNA]</scope>
    <source>
        <strain evidence="13">cv. Huhao1</strain>
        <tissue evidence="12">Leaf</tissue>
    </source>
</reference>
<dbReference type="InterPro" id="IPR043325">
    <property type="entry name" value="LTSS"/>
</dbReference>
<feature type="chain" id="PRO_5015465164" description="Bifunctional inhibitor/plant lipid transfer protein/seed storage helical domain-containing protein" evidence="10">
    <location>
        <begin position="22"/>
        <end position="239"/>
    </location>
</feature>
<keyword evidence="4" id="KW-0336">GPI-anchor</keyword>
<evidence type="ECO:0000256" key="6">
    <source>
        <dbReference type="ARBA" id="ARBA00023157"/>
    </source>
</evidence>
<dbReference type="AlphaFoldDB" id="A0A2U1LFU8"/>
<evidence type="ECO:0000256" key="3">
    <source>
        <dbReference type="ARBA" id="ARBA00022475"/>
    </source>
</evidence>
<dbReference type="GO" id="GO:0098552">
    <property type="term" value="C:side of membrane"/>
    <property type="evidence" value="ECO:0007669"/>
    <property type="project" value="UniProtKB-KW"/>
</dbReference>
<keyword evidence="5 10" id="KW-0732">Signal</keyword>
<proteinExistence type="inferred from homology"/>
<keyword evidence="3" id="KW-1003">Cell membrane</keyword>
<dbReference type="Gene3D" id="1.10.110.10">
    <property type="entry name" value="Plant lipid-transfer and hydrophobic proteins"/>
    <property type="match status" value="1"/>
</dbReference>
<gene>
    <name evidence="12" type="ORF">CTI12_AA495880</name>
</gene>
<dbReference type="SUPFAM" id="SSF47699">
    <property type="entry name" value="Bifunctional inhibitor/lipid-transfer protein/seed storage 2S albumin"/>
    <property type="match status" value="1"/>
</dbReference>
<keyword evidence="8" id="KW-0449">Lipoprotein</keyword>
<dbReference type="GO" id="GO:0005886">
    <property type="term" value="C:plasma membrane"/>
    <property type="evidence" value="ECO:0007669"/>
    <property type="project" value="UniProtKB-SubCell"/>
</dbReference>
<accession>A0A2U1LFU8</accession>
<dbReference type="Proteomes" id="UP000245207">
    <property type="component" value="Unassembled WGS sequence"/>
</dbReference>
<comment type="caution">
    <text evidence="12">The sequence shown here is derived from an EMBL/GenBank/DDBJ whole genome shotgun (WGS) entry which is preliminary data.</text>
</comment>
<keyword evidence="4" id="KW-0472">Membrane</keyword>
<evidence type="ECO:0000256" key="5">
    <source>
        <dbReference type="ARBA" id="ARBA00022729"/>
    </source>
</evidence>
<dbReference type="Pfam" id="PF14368">
    <property type="entry name" value="LTP_2"/>
    <property type="match status" value="1"/>
</dbReference>
<protein>
    <recommendedName>
        <fullName evidence="11">Bifunctional inhibitor/plant lipid transfer protein/seed storage helical domain-containing protein</fullName>
    </recommendedName>
</protein>
<feature type="region of interest" description="Disordered" evidence="9">
    <location>
        <begin position="119"/>
        <end position="200"/>
    </location>
</feature>
<organism evidence="12 13">
    <name type="scientific">Artemisia annua</name>
    <name type="common">Sweet wormwood</name>
    <dbReference type="NCBI Taxonomy" id="35608"/>
    <lineage>
        <taxon>Eukaryota</taxon>
        <taxon>Viridiplantae</taxon>
        <taxon>Streptophyta</taxon>
        <taxon>Embryophyta</taxon>
        <taxon>Tracheophyta</taxon>
        <taxon>Spermatophyta</taxon>
        <taxon>Magnoliopsida</taxon>
        <taxon>eudicotyledons</taxon>
        <taxon>Gunneridae</taxon>
        <taxon>Pentapetalae</taxon>
        <taxon>asterids</taxon>
        <taxon>campanulids</taxon>
        <taxon>Asterales</taxon>
        <taxon>Asteraceae</taxon>
        <taxon>Asteroideae</taxon>
        <taxon>Anthemideae</taxon>
        <taxon>Artemisiinae</taxon>
        <taxon>Artemisia</taxon>
    </lineage>
</organism>
<dbReference type="InterPro" id="IPR036312">
    <property type="entry name" value="Bifun_inhib/LTP/seed_sf"/>
</dbReference>